<dbReference type="InterPro" id="IPR037361">
    <property type="entry name" value="COMMD10"/>
</dbReference>
<dbReference type="OrthoDB" id="77522at2759"/>
<dbReference type="PANTHER" id="PTHR12333">
    <property type="entry name" value="COMM DOMAIN CONTAINING PROTEIN 10"/>
    <property type="match status" value="1"/>
</dbReference>
<dbReference type="PROSITE" id="PS51269">
    <property type="entry name" value="COMM"/>
    <property type="match status" value="1"/>
</dbReference>
<accession>A0A5B8MLA9</accession>
<reference evidence="2 3" key="1">
    <citation type="submission" date="2018-07" db="EMBL/GenBank/DDBJ databases">
        <title>The complete nuclear genome of the prasinophyte Chloropicon primus (CCMP1205).</title>
        <authorList>
            <person name="Pombert J.-F."/>
            <person name="Otis C."/>
            <person name="Turmel M."/>
            <person name="Lemieux C."/>
        </authorList>
    </citation>
    <scope>NUCLEOTIDE SEQUENCE [LARGE SCALE GENOMIC DNA]</scope>
    <source>
        <strain evidence="2 3">CCMP1205</strain>
    </source>
</reference>
<evidence type="ECO:0000313" key="3">
    <source>
        <dbReference type="Proteomes" id="UP000316726"/>
    </source>
</evidence>
<keyword evidence="3" id="KW-1185">Reference proteome</keyword>
<proteinExistence type="predicted"/>
<sequence length="199" mass="22468">MEFRKTEAFDAGVGAVNANDPQKLYPLLERTVEKLHTENEVLTSEEMEVFATKFGLSEGEAGTIVRLCTFVFSKALEVQATEEDLALGLKEVGVAEQHCLAFGTAWKRKREEVLRRIKKKGFGAPASLESVDWRVHLQVKGSDPSVEQICPKAVLDLHLLDQSRDEEKKKALTFELDRKDLEKLYNNFEEIQSQLDALS</sequence>
<dbReference type="Pfam" id="PF21672">
    <property type="entry name" value="COMM_HN"/>
    <property type="match status" value="1"/>
</dbReference>
<protein>
    <recommendedName>
        <fullName evidence="1">COMM domain-containing protein</fullName>
    </recommendedName>
</protein>
<organism evidence="2 3">
    <name type="scientific">Chloropicon primus</name>
    <dbReference type="NCBI Taxonomy" id="1764295"/>
    <lineage>
        <taxon>Eukaryota</taxon>
        <taxon>Viridiplantae</taxon>
        <taxon>Chlorophyta</taxon>
        <taxon>Chloropicophyceae</taxon>
        <taxon>Chloropicales</taxon>
        <taxon>Chloropicaceae</taxon>
        <taxon>Chloropicon</taxon>
    </lineage>
</organism>
<dbReference type="Pfam" id="PF07258">
    <property type="entry name" value="COMM_domain"/>
    <property type="match status" value="1"/>
</dbReference>
<name>A0A5B8MLA9_9CHLO</name>
<feature type="domain" description="COMM" evidence="1">
    <location>
        <begin position="127"/>
        <end position="199"/>
    </location>
</feature>
<dbReference type="InterPro" id="IPR017920">
    <property type="entry name" value="COMM"/>
</dbReference>
<dbReference type="EMBL" id="CP031037">
    <property type="protein sequence ID" value="QDZ20754.1"/>
    <property type="molecule type" value="Genomic_DNA"/>
</dbReference>
<dbReference type="PANTHER" id="PTHR12333:SF0">
    <property type="entry name" value="COMM DOMAIN-CONTAINING PROTEIN 10"/>
    <property type="match status" value="1"/>
</dbReference>
<evidence type="ECO:0000259" key="1">
    <source>
        <dbReference type="PROSITE" id="PS51269"/>
    </source>
</evidence>
<evidence type="ECO:0000313" key="2">
    <source>
        <dbReference type="EMBL" id="QDZ20754.1"/>
    </source>
</evidence>
<dbReference type="STRING" id="1764295.A0A5B8MLA9"/>
<dbReference type="AlphaFoldDB" id="A0A5B8MLA9"/>
<dbReference type="Proteomes" id="UP000316726">
    <property type="component" value="Chromosome 4"/>
</dbReference>
<gene>
    <name evidence="2" type="ORF">A3770_04p32720</name>
</gene>